<name>A0A6G1CNQ1_9ORYZ</name>
<proteinExistence type="predicted"/>
<keyword evidence="2" id="KW-1185">Reference proteome</keyword>
<protein>
    <submittedName>
        <fullName evidence="1">Uncharacterized protein</fullName>
    </submittedName>
</protein>
<comment type="caution">
    <text evidence="1">The sequence shown here is derived from an EMBL/GenBank/DDBJ whole genome shotgun (WGS) entry which is preliminary data.</text>
</comment>
<dbReference type="AlphaFoldDB" id="A0A6G1CNQ1"/>
<evidence type="ECO:0000313" key="1">
    <source>
        <dbReference type="EMBL" id="KAF0901759.1"/>
    </source>
</evidence>
<evidence type="ECO:0000313" key="2">
    <source>
        <dbReference type="Proteomes" id="UP000479710"/>
    </source>
</evidence>
<dbReference type="EMBL" id="SPHZ02000008">
    <property type="protein sequence ID" value="KAF0901759.1"/>
    <property type="molecule type" value="Genomic_DNA"/>
</dbReference>
<accession>A0A6G1CNQ1</accession>
<gene>
    <name evidence="1" type="ORF">E2562_006225</name>
</gene>
<dbReference type="Proteomes" id="UP000479710">
    <property type="component" value="Unassembled WGS sequence"/>
</dbReference>
<sequence>MAVVRLGLRFDLVAEAELDAGGQGDSGGSVHISNGDSTLTCSQADATCISDELYSSGKCDRAKSPSLGGNPMTQDPV</sequence>
<organism evidence="1 2">
    <name type="scientific">Oryza meyeriana var. granulata</name>
    <dbReference type="NCBI Taxonomy" id="110450"/>
    <lineage>
        <taxon>Eukaryota</taxon>
        <taxon>Viridiplantae</taxon>
        <taxon>Streptophyta</taxon>
        <taxon>Embryophyta</taxon>
        <taxon>Tracheophyta</taxon>
        <taxon>Spermatophyta</taxon>
        <taxon>Magnoliopsida</taxon>
        <taxon>Liliopsida</taxon>
        <taxon>Poales</taxon>
        <taxon>Poaceae</taxon>
        <taxon>BOP clade</taxon>
        <taxon>Oryzoideae</taxon>
        <taxon>Oryzeae</taxon>
        <taxon>Oryzinae</taxon>
        <taxon>Oryza</taxon>
        <taxon>Oryza meyeriana</taxon>
    </lineage>
</organism>
<reference evidence="1 2" key="1">
    <citation type="submission" date="2019-11" db="EMBL/GenBank/DDBJ databases">
        <title>Whole genome sequence of Oryza granulata.</title>
        <authorList>
            <person name="Li W."/>
        </authorList>
    </citation>
    <scope>NUCLEOTIDE SEQUENCE [LARGE SCALE GENOMIC DNA]</scope>
    <source>
        <strain evidence="2">cv. Menghai</strain>
        <tissue evidence="1">Leaf</tissue>
    </source>
</reference>